<gene>
    <name evidence="2" type="ORF">I6N95_14335</name>
</gene>
<comment type="caution">
    <text evidence="2">The sequence shown here is derived from an EMBL/GenBank/DDBJ whole genome shotgun (WGS) entry which is preliminary data.</text>
</comment>
<dbReference type="SUPFAM" id="SSF53850">
    <property type="entry name" value="Periplasmic binding protein-like II"/>
    <property type="match status" value="1"/>
</dbReference>
<protein>
    <submittedName>
        <fullName evidence="2">ABC transporter substrate-binding protein</fullName>
    </submittedName>
</protein>
<feature type="chain" id="PRO_5038372594" evidence="1">
    <location>
        <begin position="21"/>
        <end position="411"/>
    </location>
</feature>
<evidence type="ECO:0000313" key="3">
    <source>
        <dbReference type="Proteomes" id="UP000674938"/>
    </source>
</evidence>
<dbReference type="PROSITE" id="PS51257">
    <property type="entry name" value="PROKAR_LIPOPROTEIN"/>
    <property type="match status" value="1"/>
</dbReference>
<dbReference type="InterPro" id="IPR006059">
    <property type="entry name" value="SBP"/>
</dbReference>
<dbReference type="PANTHER" id="PTHR42779">
    <property type="entry name" value="PROTEIN YNJB"/>
    <property type="match status" value="1"/>
</dbReference>
<dbReference type="Proteomes" id="UP000674938">
    <property type="component" value="Unassembled WGS sequence"/>
</dbReference>
<name>A0A940SXB2_9ENTE</name>
<keyword evidence="3" id="KW-1185">Reference proteome</keyword>
<feature type="signal peptide" evidence="1">
    <location>
        <begin position="1"/>
        <end position="20"/>
    </location>
</feature>
<reference evidence="2" key="1">
    <citation type="submission" date="2020-12" db="EMBL/GenBank/DDBJ databases">
        <title>Vagococcus allomyrinae sp. nov. and Enterococcus lavae sp. nov., isolated from the larvae of Allomyrina dichotoma.</title>
        <authorList>
            <person name="Lee S.D."/>
        </authorList>
    </citation>
    <scope>NUCLEOTIDE SEQUENCE</scope>
    <source>
        <strain evidence="2">BWB3-3</strain>
    </source>
</reference>
<accession>A0A940SXB2</accession>
<sequence>MKKMANIWLALLMGVSLVGCQTRPTADSAIPEPASFAEAEQTAKGKTVSFYGFGGSEKANQWVDEVIAPKMKEKYDIKLKRVPMDINDILTKLLNEKEAQAETGDIDVIWINGENFYTAKQANLLYGPVTERVPNVEKLMAVDSHEFNYDFGVEIEGYEVPYGTAQLVFVGDQANFSKGFPKSAQALLAYAKENPGKLTYTAPPEFTGSAFVRNIICEVIGFEALNQAPAEKEALHQVIMPGLDYLNELKPFLWQKGATYPATTAELDQLFAANQVHLTYSYSQMHVAEKRQDQEFKESVESFVFDQGTITNQNYLAIAANSAAKDAAIVLINEMISEEAQLAKASAKYGFSIPPFEADKLSAESVLTLASLYDNQGVLSLEELQAKQLPEVAAEKISLIEELWKEYVLHE</sequence>
<dbReference type="NCBIfam" id="NF008633">
    <property type="entry name" value="PRK11622.1"/>
    <property type="match status" value="1"/>
</dbReference>
<dbReference type="EMBL" id="JAEEGA010000009">
    <property type="protein sequence ID" value="MBP1042193.1"/>
    <property type="molecule type" value="Genomic_DNA"/>
</dbReference>
<evidence type="ECO:0000313" key="2">
    <source>
        <dbReference type="EMBL" id="MBP1042193.1"/>
    </source>
</evidence>
<proteinExistence type="predicted"/>
<dbReference type="RefSeq" id="WP_209529162.1">
    <property type="nucleotide sequence ID" value="NZ_JAEEGA010000009.1"/>
</dbReference>
<dbReference type="InterPro" id="IPR027020">
    <property type="entry name" value="YnjB"/>
</dbReference>
<dbReference type="AlphaFoldDB" id="A0A940SXB2"/>
<dbReference type="PANTHER" id="PTHR42779:SF1">
    <property type="entry name" value="PROTEIN YNJB"/>
    <property type="match status" value="1"/>
</dbReference>
<dbReference type="Gene3D" id="3.40.190.10">
    <property type="entry name" value="Periplasmic binding protein-like II"/>
    <property type="match status" value="2"/>
</dbReference>
<dbReference type="PIRSF" id="PIRSF029172">
    <property type="entry name" value="UCP029172_ABC_sbc_YnjB"/>
    <property type="match status" value="1"/>
</dbReference>
<evidence type="ECO:0000256" key="1">
    <source>
        <dbReference type="SAM" id="SignalP"/>
    </source>
</evidence>
<dbReference type="Pfam" id="PF13416">
    <property type="entry name" value="SBP_bac_8"/>
    <property type="match status" value="1"/>
</dbReference>
<organism evidence="2 3">
    <name type="scientific">Vagococcus allomyrinae</name>
    <dbReference type="NCBI Taxonomy" id="2794353"/>
    <lineage>
        <taxon>Bacteria</taxon>
        <taxon>Bacillati</taxon>
        <taxon>Bacillota</taxon>
        <taxon>Bacilli</taxon>
        <taxon>Lactobacillales</taxon>
        <taxon>Enterococcaceae</taxon>
        <taxon>Vagococcus</taxon>
    </lineage>
</organism>
<keyword evidence="1" id="KW-0732">Signal</keyword>